<feature type="transmembrane region" description="Helical" evidence="5">
    <location>
        <begin position="45"/>
        <end position="63"/>
    </location>
</feature>
<evidence type="ECO:0000256" key="4">
    <source>
        <dbReference type="ARBA" id="ARBA00023136"/>
    </source>
</evidence>
<feature type="transmembrane region" description="Helical" evidence="5">
    <location>
        <begin position="75"/>
        <end position="94"/>
    </location>
</feature>
<dbReference type="EMBL" id="RCOS01000118">
    <property type="protein sequence ID" value="RSN73410.1"/>
    <property type="molecule type" value="Genomic_DNA"/>
</dbReference>
<dbReference type="Gene3D" id="1.20.1250.20">
    <property type="entry name" value="MFS general substrate transporter like domains"/>
    <property type="match status" value="1"/>
</dbReference>
<feature type="transmembrane region" description="Helical" evidence="5">
    <location>
        <begin position="395"/>
        <end position="416"/>
    </location>
</feature>
<evidence type="ECO:0000256" key="3">
    <source>
        <dbReference type="ARBA" id="ARBA00022989"/>
    </source>
</evidence>
<keyword evidence="8" id="KW-1185">Reference proteome</keyword>
<dbReference type="GO" id="GO:0022857">
    <property type="term" value="F:transmembrane transporter activity"/>
    <property type="evidence" value="ECO:0007669"/>
    <property type="project" value="InterPro"/>
</dbReference>
<dbReference type="RefSeq" id="WP_125671930.1">
    <property type="nucleotide sequence ID" value="NZ_RCOS01000118.1"/>
</dbReference>
<dbReference type="InterPro" id="IPR020846">
    <property type="entry name" value="MFS_dom"/>
</dbReference>
<comment type="subcellular location">
    <subcellularLocation>
        <location evidence="1">Membrane</location>
        <topology evidence="1">Multi-pass membrane protein</topology>
    </subcellularLocation>
</comment>
<evidence type="ECO:0000256" key="5">
    <source>
        <dbReference type="SAM" id="Phobius"/>
    </source>
</evidence>
<evidence type="ECO:0000256" key="1">
    <source>
        <dbReference type="ARBA" id="ARBA00004141"/>
    </source>
</evidence>
<dbReference type="Gene3D" id="1.20.1720.10">
    <property type="entry name" value="Multidrug resistance protein D"/>
    <property type="match status" value="1"/>
</dbReference>
<feature type="transmembrane region" description="Helical" evidence="5">
    <location>
        <begin position="324"/>
        <end position="346"/>
    </location>
</feature>
<sequence>MQDGKMLHVLSVTTIASFLAGINARIVVVGLPLIAHFLGADVEQALWFTQAYMLGSTAIQLIVGRLSDIFGRVNLFSLGFGLFSIAALLCGFSWNPFNMIAFRFFQGIGAAFLMSLSLTIIADNAPRERVGTWIGVNQVAFRLGSLLGLTLGGVIIDLMGWRWVFWIYVPLGLVSIFWSKRRLEEVFKPRERPRIDSFGFITFTISISLILLSLTYASYPNSSRLSWILALAGLITLALFILWELRFPSPALDLRIFRIWQFSGGIIAQLLYAIAFGATTILLVVYLEIIRGLSPSDTGLLLIPYELSFLVFGVAGGKLSDRYGYAPVTIIGLALSSASLYLMSGLRMDTPLYIAVIYMLLLGMGTGLFVTPNASSIVISAPPERRGVASSMRTISFNLGFAISLNLAILVMTQFIPYSIASKLITEDYSGIVDDIARDLQNLSVALSQTFKVQSIIMAVAMIFSISRSMRD</sequence>
<feature type="transmembrane region" description="Helical" evidence="5">
    <location>
        <begin position="12"/>
        <end position="39"/>
    </location>
</feature>
<reference evidence="7 8" key="1">
    <citation type="submission" date="2018-10" db="EMBL/GenBank/DDBJ databases">
        <title>Co-occurring genomic capacity for anaerobic methane metabolism and dissimilatory sulfite reduction discovered in the Korarchaeota.</title>
        <authorList>
            <person name="Mckay L.J."/>
            <person name="Dlakic M."/>
            <person name="Fields M.W."/>
            <person name="Delmont T.O."/>
            <person name="Eren A.M."/>
            <person name="Jay Z.J."/>
            <person name="Klingelsmith K.B."/>
            <person name="Rusch D.B."/>
            <person name="Inskeep W.P."/>
        </authorList>
    </citation>
    <scope>NUCLEOTIDE SEQUENCE [LARGE SCALE GENOMIC DNA]</scope>
    <source>
        <strain evidence="7 8">MDKW</strain>
    </source>
</reference>
<evidence type="ECO:0000256" key="2">
    <source>
        <dbReference type="ARBA" id="ARBA00022692"/>
    </source>
</evidence>
<dbReference type="PRINTS" id="PR01036">
    <property type="entry name" value="TCRTETB"/>
</dbReference>
<dbReference type="PANTHER" id="PTHR23501">
    <property type="entry name" value="MAJOR FACILITATOR SUPERFAMILY"/>
    <property type="match status" value="1"/>
</dbReference>
<evidence type="ECO:0000313" key="8">
    <source>
        <dbReference type="Proteomes" id="UP000277582"/>
    </source>
</evidence>
<dbReference type="PANTHER" id="PTHR23501:SF5">
    <property type="entry name" value="TRANSPORT PROTEIN"/>
    <property type="match status" value="1"/>
</dbReference>
<dbReference type="Proteomes" id="UP000277582">
    <property type="component" value="Unassembled WGS sequence"/>
</dbReference>
<dbReference type="SUPFAM" id="SSF103473">
    <property type="entry name" value="MFS general substrate transporter"/>
    <property type="match status" value="1"/>
</dbReference>
<feature type="transmembrane region" description="Helical" evidence="5">
    <location>
        <begin position="134"/>
        <end position="155"/>
    </location>
</feature>
<dbReference type="GO" id="GO:0005886">
    <property type="term" value="C:plasma membrane"/>
    <property type="evidence" value="ECO:0007669"/>
    <property type="project" value="TreeGrafter"/>
</dbReference>
<feature type="transmembrane region" description="Helical" evidence="5">
    <location>
        <begin position="299"/>
        <end position="317"/>
    </location>
</feature>
<accession>A0A3R9PH55</accession>
<evidence type="ECO:0000259" key="6">
    <source>
        <dbReference type="PROSITE" id="PS50850"/>
    </source>
</evidence>
<keyword evidence="4 5" id="KW-0472">Membrane</keyword>
<keyword evidence="3 5" id="KW-1133">Transmembrane helix</keyword>
<gene>
    <name evidence="7" type="ORF">D6D85_10535</name>
</gene>
<comment type="caution">
    <text evidence="7">The sequence shown here is derived from an EMBL/GenBank/DDBJ whole genome shotgun (WGS) entry which is preliminary data.</text>
</comment>
<organism evidence="7 8">
    <name type="scientific">Candidatus Methanodesulfokora washburnensis</name>
    <dbReference type="NCBI Taxonomy" id="2478471"/>
    <lineage>
        <taxon>Archaea</taxon>
        <taxon>Thermoproteota</taxon>
        <taxon>Candidatus Korarchaeia</taxon>
        <taxon>Candidatus Korarchaeia incertae sedis</taxon>
        <taxon>Candidatus Methanodesulfokora</taxon>
    </lineage>
</organism>
<dbReference type="PROSITE" id="PS50850">
    <property type="entry name" value="MFS"/>
    <property type="match status" value="1"/>
</dbReference>
<dbReference type="Pfam" id="PF07690">
    <property type="entry name" value="MFS_1"/>
    <property type="match status" value="1"/>
</dbReference>
<dbReference type="InterPro" id="IPR011701">
    <property type="entry name" value="MFS"/>
</dbReference>
<dbReference type="InterPro" id="IPR036259">
    <property type="entry name" value="MFS_trans_sf"/>
</dbReference>
<proteinExistence type="predicted"/>
<feature type="transmembrane region" description="Helical" evidence="5">
    <location>
        <begin position="446"/>
        <end position="466"/>
    </location>
</feature>
<feature type="transmembrane region" description="Helical" evidence="5">
    <location>
        <begin position="352"/>
        <end position="374"/>
    </location>
</feature>
<protein>
    <submittedName>
        <fullName evidence="7">MFS transporter</fullName>
    </submittedName>
</protein>
<dbReference type="CDD" id="cd17321">
    <property type="entry name" value="MFS_MMR_MDR_like"/>
    <property type="match status" value="1"/>
</dbReference>
<keyword evidence="2 5" id="KW-0812">Transmembrane</keyword>
<evidence type="ECO:0000313" key="7">
    <source>
        <dbReference type="EMBL" id="RSN73410.1"/>
    </source>
</evidence>
<feature type="domain" description="Major facilitator superfamily (MFS) profile" evidence="6">
    <location>
        <begin position="9"/>
        <end position="472"/>
    </location>
</feature>
<feature type="transmembrane region" description="Helical" evidence="5">
    <location>
        <begin position="225"/>
        <end position="245"/>
    </location>
</feature>
<dbReference type="AlphaFoldDB" id="A0A3R9PH55"/>
<feature type="transmembrane region" description="Helical" evidence="5">
    <location>
        <begin position="100"/>
        <end position="122"/>
    </location>
</feature>
<name>A0A3R9PH55_9CREN</name>
<feature type="transmembrane region" description="Helical" evidence="5">
    <location>
        <begin position="198"/>
        <end position="219"/>
    </location>
</feature>
<feature type="transmembrane region" description="Helical" evidence="5">
    <location>
        <begin position="161"/>
        <end position="178"/>
    </location>
</feature>
<dbReference type="OrthoDB" id="117970at2157"/>
<feature type="transmembrane region" description="Helical" evidence="5">
    <location>
        <begin position="266"/>
        <end position="287"/>
    </location>
</feature>